<dbReference type="Proteomes" id="UP000297703">
    <property type="component" value="Unassembled WGS sequence"/>
</dbReference>
<accession>A0A4D9E8B6</accession>
<organism evidence="1 2">
    <name type="scientific">Platysternon megacephalum</name>
    <name type="common">big-headed turtle</name>
    <dbReference type="NCBI Taxonomy" id="55544"/>
    <lineage>
        <taxon>Eukaryota</taxon>
        <taxon>Metazoa</taxon>
        <taxon>Chordata</taxon>
        <taxon>Craniata</taxon>
        <taxon>Vertebrata</taxon>
        <taxon>Euteleostomi</taxon>
        <taxon>Archelosauria</taxon>
        <taxon>Testudinata</taxon>
        <taxon>Testudines</taxon>
        <taxon>Cryptodira</taxon>
        <taxon>Durocryptodira</taxon>
        <taxon>Testudinoidea</taxon>
        <taxon>Platysternidae</taxon>
        <taxon>Platysternon</taxon>
    </lineage>
</organism>
<sequence>MSVLATGSASKKIVNFSAPLRSVSRSFHPRWLITKNWSEELIARSRQGSGPTWFGRFPMLGWNIDIFTKVTRLQREPKQAERVTCGSSGSTVAWLSLFAYC</sequence>
<comment type="caution">
    <text evidence="1">The sequence shown here is derived from an EMBL/GenBank/DDBJ whole genome shotgun (WGS) entry which is preliminary data.</text>
</comment>
<dbReference type="EMBL" id="QXTE01000146">
    <property type="protein sequence ID" value="TFK04082.1"/>
    <property type="molecule type" value="Genomic_DNA"/>
</dbReference>
<protein>
    <submittedName>
        <fullName evidence="1">Autophagy-related protein 101</fullName>
    </submittedName>
</protein>
<evidence type="ECO:0000313" key="2">
    <source>
        <dbReference type="Proteomes" id="UP000297703"/>
    </source>
</evidence>
<dbReference type="AlphaFoldDB" id="A0A4D9E8B6"/>
<reference evidence="1 2" key="2">
    <citation type="submission" date="2019-04" db="EMBL/GenBank/DDBJ databases">
        <title>The genome sequence of big-headed turtle.</title>
        <authorList>
            <person name="Gong S."/>
        </authorList>
    </citation>
    <scope>NUCLEOTIDE SEQUENCE [LARGE SCALE GENOMIC DNA]</scope>
    <source>
        <strain evidence="1">DO16091913</strain>
        <tissue evidence="1">Muscle</tissue>
    </source>
</reference>
<evidence type="ECO:0000313" key="1">
    <source>
        <dbReference type="EMBL" id="TFK04082.1"/>
    </source>
</evidence>
<proteinExistence type="predicted"/>
<reference evidence="1 2" key="1">
    <citation type="submission" date="2019-04" db="EMBL/GenBank/DDBJ databases">
        <title>Draft genome of the big-headed turtle Platysternon megacephalum.</title>
        <authorList>
            <person name="Gong S."/>
        </authorList>
    </citation>
    <scope>NUCLEOTIDE SEQUENCE [LARGE SCALE GENOMIC DNA]</scope>
    <source>
        <strain evidence="1">DO16091913</strain>
        <tissue evidence="1">Muscle</tissue>
    </source>
</reference>
<name>A0A4D9E8B6_9SAUR</name>
<gene>
    <name evidence="1" type="ORF">DR999_PMT13445</name>
</gene>
<keyword evidence="2" id="KW-1185">Reference proteome</keyword>